<dbReference type="PANTHER" id="PTHR41795">
    <property type="entry name" value="EXOPOLYSACCHARIDE SYNTHESIS PROTEIN"/>
    <property type="match status" value="1"/>
</dbReference>
<reference evidence="3" key="1">
    <citation type="journal article" date="2021" name="ISME J.">
        <title>Evolutionary origin and ecological implication of a unique nif island in free-living Bradyrhizobium lineages.</title>
        <authorList>
            <person name="Tao J."/>
        </authorList>
    </citation>
    <scope>NUCLEOTIDE SEQUENCE [LARGE SCALE GENOMIC DNA]</scope>
    <source>
        <strain evidence="3">SZCCT0094</strain>
    </source>
</reference>
<dbReference type="RefSeq" id="WP_172238374.1">
    <property type="nucleotide sequence ID" value="NZ_JABFDP010000019.1"/>
</dbReference>
<evidence type="ECO:0000313" key="2">
    <source>
        <dbReference type="EMBL" id="MBR1137599.1"/>
    </source>
</evidence>
<keyword evidence="3" id="KW-1185">Reference proteome</keyword>
<keyword evidence="1" id="KW-0472">Membrane</keyword>
<feature type="transmembrane region" description="Helical" evidence="1">
    <location>
        <begin position="236"/>
        <end position="259"/>
    </location>
</feature>
<feature type="transmembrane region" description="Helical" evidence="1">
    <location>
        <begin position="143"/>
        <end position="162"/>
    </location>
</feature>
<proteinExistence type="predicted"/>
<keyword evidence="1" id="KW-0812">Transmembrane</keyword>
<dbReference type="InterPro" id="IPR010331">
    <property type="entry name" value="ExoD"/>
</dbReference>
<organism evidence="2 3">
    <name type="scientific">Bradyrhizobium denitrificans</name>
    <dbReference type="NCBI Taxonomy" id="2734912"/>
    <lineage>
        <taxon>Bacteria</taxon>
        <taxon>Pseudomonadati</taxon>
        <taxon>Pseudomonadota</taxon>
        <taxon>Alphaproteobacteria</taxon>
        <taxon>Hyphomicrobiales</taxon>
        <taxon>Nitrobacteraceae</taxon>
        <taxon>Bradyrhizobium</taxon>
    </lineage>
</organism>
<sequence length="317" mass="33818">MAMNDGASNDEVSAAPRRHNGPISRRLLAIARTVRSEEPSVGELFDRLESEGLGLTLLLLTIPALIPLPGPFGMVFGTFVALVALQILFGAERLWLPETVRRRPVPQRLLRKVIRAGLDWAGFAERALREDRLVWLTGRTARMVLALPLLLMAVTIILPIPMGNVMPALALIAASIGFMAGDGLAVLVSMLIAMAAVVWTAVLLYTGAAAADYAATLLAHLGFHLRSMMQSLGVDLGLAAGVATGCAIAAGLTALAFWVQAARHRRGRRGLFDPTEDPRERSRAMARRGRGLVAAATIATGAAAILIATRLMLTAWI</sequence>
<dbReference type="PANTHER" id="PTHR41795:SF1">
    <property type="entry name" value="EXOPOLYSACCHARIDE SYNTHESIS PROTEIN"/>
    <property type="match status" value="1"/>
</dbReference>
<gene>
    <name evidence="2" type="ORF">JQ619_17670</name>
</gene>
<feature type="transmembrane region" description="Helical" evidence="1">
    <location>
        <begin position="291"/>
        <end position="313"/>
    </location>
</feature>
<dbReference type="EMBL" id="JAFCLK010000015">
    <property type="protein sequence ID" value="MBR1137599.1"/>
    <property type="molecule type" value="Genomic_DNA"/>
</dbReference>
<keyword evidence="1" id="KW-1133">Transmembrane helix</keyword>
<feature type="transmembrane region" description="Helical" evidence="1">
    <location>
        <begin position="168"/>
        <end position="188"/>
    </location>
</feature>
<evidence type="ECO:0000313" key="3">
    <source>
        <dbReference type="Proteomes" id="UP001314635"/>
    </source>
</evidence>
<comment type="caution">
    <text evidence="2">The sequence shown here is derived from an EMBL/GenBank/DDBJ whole genome shotgun (WGS) entry which is preliminary data.</text>
</comment>
<name>A0ABS5G8E0_9BRAD</name>
<accession>A0ABS5G8E0</accession>
<feature type="transmembrane region" description="Helical" evidence="1">
    <location>
        <begin position="195"/>
        <end position="216"/>
    </location>
</feature>
<dbReference type="Pfam" id="PF06055">
    <property type="entry name" value="ExoD"/>
    <property type="match status" value="1"/>
</dbReference>
<evidence type="ECO:0000256" key="1">
    <source>
        <dbReference type="SAM" id="Phobius"/>
    </source>
</evidence>
<protein>
    <submittedName>
        <fullName evidence="2">Exopolysaccharide biosynthesis protein</fullName>
    </submittedName>
</protein>
<dbReference type="Proteomes" id="UP001314635">
    <property type="component" value="Unassembled WGS sequence"/>
</dbReference>
<feature type="transmembrane region" description="Helical" evidence="1">
    <location>
        <begin position="74"/>
        <end position="96"/>
    </location>
</feature>